<evidence type="ECO:0000256" key="1">
    <source>
        <dbReference type="ARBA" id="ARBA00022679"/>
    </source>
</evidence>
<gene>
    <name evidence="4" type="ORF">FC15_GL000929</name>
</gene>
<dbReference type="Proteomes" id="UP000051315">
    <property type="component" value="Unassembled WGS sequence"/>
</dbReference>
<comment type="caution">
    <text evidence="4">The sequence shown here is derived from an EMBL/GenBank/DDBJ whole genome shotgun (WGS) entry which is preliminary data.</text>
</comment>
<evidence type="ECO:0000259" key="3">
    <source>
        <dbReference type="PROSITE" id="PS51186"/>
    </source>
</evidence>
<protein>
    <recommendedName>
        <fullName evidence="3">N-acetyltransferase domain-containing protein</fullName>
    </recommendedName>
</protein>
<sequence>MFGMNIRLAVLEDAEEIQKVNTEELHYDYPLGKTKEMLKLILSLDWQVIYVAEIDGEFAGYVQAHKYLGTFGDLFVNIMALAVSSQFQGHGVGKALMTAAETWAKDIGAEGVRLNSGEERPGAHVFYEKIGYEKAKFQAKFQKVF</sequence>
<dbReference type="Gene3D" id="3.40.630.30">
    <property type="match status" value="1"/>
</dbReference>
<dbReference type="CDD" id="cd04301">
    <property type="entry name" value="NAT_SF"/>
    <property type="match status" value="1"/>
</dbReference>
<dbReference type="STRING" id="1423735.FC15_GL000929"/>
<accession>A0A0R1W851</accession>
<dbReference type="InterPro" id="IPR000182">
    <property type="entry name" value="GNAT_dom"/>
</dbReference>
<proteinExistence type="predicted"/>
<dbReference type="GO" id="GO:0016747">
    <property type="term" value="F:acyltransferase activity, transferring groups other than amino-acyl groups"/>
    <property type="evidence" value="ECO:0007669"/>
    <property type="project" value="InterPro"/>
</dbReference>
<keyword evidence="1" id="KW-0808">Transferase</keyword>
<feature type="domain" description="N-acetyltransferase" evidence="3">
    <location>
        <begin position="4"/>
        <end position="145"/>
    </location>
</feature>
<dbReference type="Pfam" id="PF00583">
    <property type="entry name" value="Acetyltransf_1"/>
    <property type="match status" value="1"/>
</dbReference>
<evidence type="ECO:0000313" key="5">
    <source>
        <dbReference type="Proteomes" id="UP000051315"/>
    </source>
</evidence>
<evidence type="ECO:0000313" key="4">
    <source>
        <dbReference type="EMBL" id="KRM13762.1"/>
    </source>
</evidence>
<dbReference type="PROSITE" id="PS51186">
    <property type="entry name" value="GNAT"/>
    <property type="match status" value="1"/>
</dbReference>
<dbReference type="OrthoDB" id="9797826at2"/>
<name>A0A0R1W851_9LACO</name>
<dbReference type="PATRIC" id="fig|1423735.3.peg.967"/>
<reference evidence="4 5" key="1">
    <citation type="journal article" date="2015" name="Genome Announc.">
        <title>Expanding the biotechnology potential of lactobacilli through comparative genomics of 213 strains and associated genera.</title>
        <authorList>
            <person name="Sun Z."/>
            <person name="Harris H.M."/>
            <person name="McCann A."/>
            <person name="Guo C."/>
            <person name="Argimon S."/>
            <person name="Zhang W."/>
            <person name="Yang X."/>
            <person name="Jeffery I.B."/>
            <person name="Cooney J.C."/>
            <person name="Kagawa T.F."/>
            <person name="Liu W."/>
            <person name="Song Y."/>
            <person name="Salvetti E."/>
            <person name="Wrobel A."/>
            <person name="Rasinkangas P."/>
            <person name="Parkhill J."/>
            <person name="Rea M.C."/>
            <person name="O'Sullivan O."/>
            <person name="Ritari J."/>
            <person name="Douillard F.P."/>
            <person name="Paul Ross R."/>
            <person name="Yang R."/>
            <person name="Briner A.E."/>
            <person name="Felis G.E."/>
            <person name="de Vos W.M."/>
            <person name="Barrangou R."/>
            <person name="Klaenhammer T.R."/>
            <person name="Caufield P.W."/>
            <person name="Cui Y."/>
            <person name="Zhang H."/>
            <person name="O'Toole P.W."/>
        </authorList>
    </citation>
    <scope>NUCLEOTIDE SEQUENCE [LARGE SCALE GENOMIC DNA]</scope>
    <source>
        <strain evidence="4 5">DSM 17758</strain>
    </source>
</reference>
<keyword evidence="5" id="KW-1185">Reference proteome</keyword>
<organism evidence="4 5">
    <name type="scientific">Lapidilactobacillus concavus DSM 17758</name>
    <dbReference type="NCBI Taxonomy" id="1423735"/>
    <lineage>
        <taxon>Bacteria</taxon>
        <taxon>Bacillati</taxon>
        <taxon>Bacillota</taxon>
        <taxon>Bacilli</taxon>
        <taxon>Lactobacillales</taxon>
        <taxon>Lactobacillaceae</taxon>
        <taxon>Lapidilactobacillus</taxon>
    </lineage>
</organism>
<keyword evidence="2" id="KW-0012">Acyltransferase</keyword>
<evidence type="ECO:0000256" key="2">
    <source>
        <dbReference type="ARBA" id="ARBA00023315"/>
    </source>
</evidence>
<dbReference type="PANTHER" id="PTHR43877:SF2">
    <property type="entry name" value="AMINOALKYLPHOSPHONATE N-ACETYLTRANSFERASE-RELATED"/>
    <property type="match status" value="1"/>
</dbReference>
<dbReference type="AlphaFoldDB" id="A0A0R1W851"/>
<dbReference type="EMBL" id="AZFX01000003">
    <property type="protein sequence ID" value="KRM13762.1"/>
    <property type="molecule type" value="Genomic_DNA"/>
</dbReference>
<dbReference type="PANTHER" id="PTHR43877">
    <property type="entry name" value="AMINOALKYLPHOSPHONATE N-ACETYLTRANSFERASE-RELATED-RELATED"/>
    <property type="match status" value="1"/>
</dbReference>
<dbReference type="InterPro" id="IPR050832">
    <property type="entry name" value="Bact_Acetyltransf"/>
</dbReference>
<dbReference type="InterPro" id="IPR016181">
    <property type="entry name" value="Acyl_CoA_acyltransferase"/>
</dbReference>
<dbReference type="SUPFAM" id="SSF55729">
    <property type="entry name" value="Acyl-CoA N-acyltransferases (Nat)"/>
    <property type="match status" value="1"/>
</dbReference>